<sequence>MGKILFFLLCLSRFVGVVSSLLYVGPDLDFGQGAQSSGAGYYMLDGVTLPSGTIMRLEFFVDRSISWSPFTLTIFRPIGDSSTTTQYRIVGIYPITAQPSVETGITGQNFNSADYIVVSAGDHLAFYNSLQAVSITAQFNGTASLSTRFSVPSNPVPAVGETITIDRVGLGPTFYSLRVMMDESNNAVTTCQGGGFSVCNQLCTDDVTGYYCSCDALYQLDPTDNATCVAIPRTCVNDGNNFCDHNCTDTGVGYVCLCMPGFTLQSNGYSCVDDDSSAVVGEQGRTGVKGERGLQGQMGQQGIAGTTGPTGPQGSTGVQGTQGATGLAGSVGPKGSTGANGTQGDVGDQGANGEKGSVGPVGFTGPIGPIGLVGATGLPGINGLNGVAGQKGERGDTGATGQSGSNGGQGIQGAEGKTGETGPMGNTGPKGDQGFMGMVGLTGPMGATGQQGPIYQETDECQTNHMCEQNCVNTIGGYYCTCNAGYTLRAADNMTCAESQECLVQNGNCQQTCTERTGGYVCSCIGGYDLGPDRHSCIDRNECSNSTLGGCISNEMCVNTPGSSMCVPSSPDTAAVLACSKAESLRVNECQYSNGLVSGNTVIGFIVWLILLTILVLGILGCVLCINNNRRRYSKGYDRRSDYWEDKSGTAPTRFSSIRTRLPESNYTYY</sequence>
<organism evidence="13 14">
    <name type="scientific">Mizuhopecten yessoensis</name>
    <name type="common">Japanese scallop</name>
    <name type="synonym">Patinopecten yessoensis</name>
    <dbReference type="NCBI Taxonomy" id="6573"/>
    <lineage>
        <taxon>Eukaryota</taxon>
        <taxon>Metazoa</taxon>
        <taxon>Spiralia</taxon>
        <taxon>Lophotrochozoa</taxon>
        <taxon>Mollusca</taxon>
        <taxon>Bivalvia</taxon>
        <taxon>Autobranchia</taxon>
        <taxon>Pteriomorphia</taxon>
        <taxon>Pectinida</taxon>
        <taxon>Pectinoidea</taxon>
        <taxon>Pectinidae</taxon>
        <taxon>Mizuhopecten</taxon>
    </lineage>
</organism>
<dbReference type="Gene3D" id="2.10.25.10">
    <property type="entry name" value="Laminin"/>
    <property type="match status" value="4"/>
</dbReference>
<dbReference type="PANTHER" id="PTHR24034">
    <property type="entry name" value="EGF-LIKE DOMAIN-CONTAINING PROTEIN"/>
    <property type="match status" value="1"/>
</dbReference>
<dbReference type="PROSITE" id="PS00010">
    <property type="entry name" value="ASX_HYDROXYL"/>
    <property type="match status" value="1"/>
</dbReference>
<dbReference type="PROSITE" id="PS50026">
    <property type="entry name" value="EGF_3"/>
    <property type="match status" value="1"/>
</dbReference>
<dbReference type="InterPro" id="IPR018097">
    <property type="entry name" value="EGF_Ca-bd_CS"/>
</dbReference>
<dbReference type="InterPro" id="IPR049883">
    <property type="entry name" value="NOTCH1_EGF-like"/>
</dbReference>
<feature type="disulfide bond" evidence="8">
    <location>
        <begin position="461"/>
        <end position="471"/>
    </location>
</feature>
<evidence type="ECO:0000313" key="13">
    <source>
        <dbReference type="EMBL" id="OWF44494.1"/>
    </source>
</evidence>
<evidence type="ECO:0000256" key="2">
    <source>
        <dbReference type="ARBA" id="ARBA00022525"/>
    </source>
</evidence>
<name>A0A210Q6Y7_MIZYE</name>
<keyword evidence="5" id="KW-0677">Repeat</keyword>
<dbReference type="PROSITE" id="PS01187">
    <property type="entry name" value="EGF_CA"/>
    <property type="match status" value="1"/>
</dbReference>
<keyword evidence="10" id="KW-0472">Membrane</keyword>
<dbReference type="SUPFAM" id="SSF57184">
    <property type="entry name" value="Growth factor receptor domain"/>
    <property type="match status" value="1"/>
</dbReference>
<evidence type="ECO:0000259" key="12">
    <source>
        <dbReference type="PROSITE" id="PS50026"/>
    </source>
</evidence>
<evidence type="ECO:0000256" key="7">
    <source>
        <dbReference type="ARBA" id="ARBA00023180"/>
    </source>
</evidence>
<feature type="region of interest" description="Disordered" evidence="9">
    <location>
        <begin position="285"/>
        <end position="362"/>
    </location>
</feature>
<reference evidence="13 14" key="1">
    <citation type="journal article" date="2017" name="Nat. Ecol. Evol.">
        <title>Scallop genome provides insights into evolution of bilaterian karyotype and development.</title>
        <authorList>
            <person name="Wang S."/>
            <person name="Zhang J."/>
            <person name="Jiao W."/>
            <person name="Li J."/>
            <person name="Xun X."/>
            <person name="Sun Y."/>
            <person name="Guo X."/>
            <person name="Huan P."/>
            <person name="Dong B."/>
            <person name="Zhang L."/>
            <person name="Hu X."/>
            <person name="Sun X."/>
            <person name="Wang J."/>
            <person name="Zhao C."/>
            <person name="Wang Y."/>
            <person name="Wang D."/>
            <person name="Huang X."/>
            <person name="Wang R."/>
            <person name="Lv J."/>
            <person name="Li Y."/>
            <person name="Zhang Z."/>
            <person name="Liu B."/>
            <person name="Lu W."/>
            <person name="Hui Y."/>
            <person name="Liang J."/>
            <person name="Zhou Z."/>
            <person name="Hou R."/>
            <person name="Li X."/>
            <person name="Liu Y."/>
            <person name="Li H."/>
            <person name="Ning X."/>
            <person name="Lin Y."/>
            <person name="Zhao L."/>
            <person name="Xing Q."/>
            <person name="Dou J."/>
            <person name="Li Y."/>
            <person name="Mao J."/>
            <person name="Guo H."/>
            <person name="Dou H."/>
            <person name="Li T."/>
            <person name="Mu C."/>
            <person name="Jiang W."/>
            <person name="Fu Q."/>
            <person name="Fu X."/>
            <person name="Miao Y."/>
            <person name="Liu J."/>
            <person name="Yu Q."/>
            <person name="Li R."/>
            <person name="Liao H."/>
            <person name="Li X."/>
            <person name="Kong Y."/>
            <person name="Jiang Z."/>
            <person name="Chourrout D."/>
            <person name="Li R."/>
            <person name="Bao Z."/>
        </authorList>
    </citation>
    <scope>NUCLEOTIDE SEQUENCE [LARGE SCALE GENOMIC DNA]</scope>
    <source>
        <strain evidence="13 14">PY_sf001</strain>
    </source>
</reference>
<accession>A0A210Q6Y7</accession>
<dbReference type="InterPro" id="IPR000152">
    <property type="entry name" value="EGF-type_Asp/Asn_hydroxyl_site"/>
</dbReference>
<feature type="compositionally biased region" description="Low complexity" evidence="9">
    <location>
        <begin position="300"/>
        <end position="328"/>
    </location>
</feature>
<dbReference type="OrthoDB" id="6286622at2759"/>
<comment type="caution">
    <text evidence="13">The sequence shown here is derived from an EMBL/GenBank/DDBJ whole genome shotgun (WGS) entry which is preliminary data.</text>
</comment>
<dbReference type="InterPro" id="IPR050751">
    <property type="entry name" value="ECM_structural_protein"/>
</dbReference>
<evidence type="ECO:0000256" key="11">
    <source>
        <dbReference type="SAM" id="SignalP"/>
    </source>
</evidence>
<keyword evidence="4 11" id="KW-0732">Signal</keyword>
<feature type="signal peptide" evidence="11">
    <location>
        <begin position="1"/>
        <end position="20"/>
    </location>
</feature>
<evidence type="ECO:0000256" key="6">
    <source>
        <dbReference type="ARBA" id="ARBA00023157"/>
    </source>
</evidence>
<feature type="region of interest" description="Disordered" evidence="9">
    <location>
        <begin position="386"/>
        <end position="430"/>
    </location>
</feature>
<feature type="chain" id="PRO_5012058115" evidence="11">
    <location>
        <begin position="21"/>
        <end position="670"/>
    </location>
</feature>
<keyword evidence="7" id="KW-0325">Glycoprotein</keyword>
<keyword evidence="6 8" id="KW-1015">Disulfide bond</keyword>
<evidence type="ECO:0000256" key="10">
    <source>
        <dbReference type="SAM" id="Phobius"/>
    </source>
</evidence>
<keyword evidence="14" id="KW-1185">Reference proteome</keyword>
<dbReference type="InterPro" id="IPR001881">
    <property type="entry name" value="EGF-like_Ca-bd_dom"/>
</dbReference>
<dbReference type="InterPro" id="IPR009030">
    <property type="entry name" value="Growth_fac_rcpt_cys_sf"/>
</dbReference>
<evidence type="ECO:0000256" key="3">
    <source>
        <dbReference type="ARBA" id="ARBA00022536"/>
    </source>
</evidence>
<keyword evidence="10" id="KW-0812">Transmembrane</keyword>
<dbReference type="EMBL" id="NEDP02004772">
    <property type="protein sequence ID" value="OWF44494.1"/>
    <property type="molecule type" value="Genomic_DNA"/>
</dbReference>
<dbReference type="SUPFAM" id="SSF57196">
    <property type="entry name" value="EGF/Laminin"/>
    <property type="match status" value="1"/>
</dbReference>
<gene>
    <name evidence="13" type="ORF">KP79_PYT15112</name>
</gene>
<keyword evidence="10" id="KW-1133">Transmembrane helix</keyword>
<dbReference type="SMART" id="SM00181">
    <property type="entry name" value="EGF"/>
    <property type="match status" value="4"/>
</dbReference>
<dbReference type="InterPro" id="IPR000742">
    <property type="entry name" value="EGF"/>
</dbReference>
<dbReference type="Proteomes" id="UP000242188">
    <property type="component" value="Unassembled WGS sequence"/>
</dbReference>
<dbReference type="AlphaFoldDB" id="A0A210Q6Y7"/>
<dbReference type="PANTHER" id="PTHR24034:SF205">
    <property type="entry name" value="NIDOGEN"/>
    <property type="match status" value="1"/>
</dbReference>
<dbReference type="InterPro" id="IPR008160">
    <property type="entry name" value="Collagen"/>
</dbReference>
<dbReference type="SMART" id="SM00179">
    <property type="entry name" value="EGF_CA"/>
    <property type="match status" value="4"/>
</dbReference>
<feature type="compositionally biased region" description="Gly residues" evidence="9">
    <location>
        <begin position="404"/>
        <end position="413"/>
    </location>
</feature>
<dbReference type="Pfam" id="PF01391">
    <property type="entry name" value="Collagen"/>
    <property type="match status" value="1"/>
</dbReference>
<dbReference type="GO" id="GO:0005509">
    <property type="term" value="F:calcium ion binding"/>
    <property type="evidence" value="ECO:0007669"/>
    <property type="project" value="InterPro"/>
</dbReference>
<dbReference type="GO" id="GO:0005581">
    <property type="term" value="C:collagen trimer"/>
    <property type="evidence" value="ECO:0007669"/>
    <property type="project" value="UniProtKB-KW"/>
</dbReference>
<dbReference type="FunFam" id="2.10.25.10:FF:000014">
    <property type="entry name" value="Latent-transforming growth factor beta-binding protein 3"/>
    <property type="match status" value="1"/>
</dbReference>
<evidence type="ECO:0000256" key="8">
    <source>
        <dbReference type="PROSITE-ProRule" id="PRU00076"/>
    </source>
</evidence>
<evidence type="ECO:0000256" key="9">
    <source>
        <dbReference type="SAM" id="MobiDB-lite"/>
    </source>
</evidence>
<evidence type="ECO:0000313" key="14">
    <source>
        <dbReference type="Proteomes" id="UP000242188"/>
    </source>
</evidence>
<proteinExistence type="predicted"/>
<dbReference type="GO" id="GO:0005576">
    <property type="term" value="C:extracellular region"/>
    <property type="evidence" value="ECO:0007669"/>
    <property type="project" value="UniProtKB-SubCell"/>
</dbReference>
<dbReference type="CDD" id="cd00054">
    <property type="entry name" value="EGF_CA"/>
    <property type="match status" value="1"/>
</dbReference>
<dbReference type="Pfam" id="PF07645">
    <property type="entry name" value="EGF_CA"/>
    <property type="match status" value="1"/>
</dbReference>
<keyword evidence="2" id="KW-0964">Secreted</keyword>
<evidence type="ECO:0000256" key="4">
    <source>
        <dbReference type="ARBA" id="ARBA00022729"/>
    </source>
</evidence>
<comment type="subcellular location">
    <subcellularLocation>
        <location evidence="1">Secreted</location>
    </subcellularLocation>
</comment>
<keyword evidence="13" id="KW-0176">Collagen</keyword>
<evidence type="ECO:0000256" key="1">
    <source>
        <dbReference type="ARBA" id="ARBA00004613"/>
    </source>
</evidence>
<keyword evidence="3 8" id="KW-0245">EGF-like domain</keyword>
<protein>
    <submittedName>
        <fullName evidence="13">Collagen alpha-5(VI) chain</fullName>
    </submittedName>
</protein>
<feature type="domain" description="EGF-like" evidence="12">
    <location>
        <begin position="457"/>
        <end position="492"/>
    </location>
</feature>
<dbReference type="Pfam" id="PF14670">
    <property type="entry name" value="FXa_inhibition"/>
    <property type="match status" value="1"/>
</dbReference>
<evidence type="ECO:0000256" key="5">
    <source>
        <dbReference type="ARBA" id="ARBA00022737"/>
    </source>
</evidence>
<feature type="transmembrane region" description="Helical" evidence="10">
    <location>
        <begin position="602"/>
        <end position="626"/>
    </location>
</feature>
<comment type="caution">
    <text evidence="8">Lacks conserved residue(s) required for the propagation of feature annotation.</text>
</comment>